<proteinExistence type="inferred from homology"/>
<dbReference type="AlphaFoldDB" id="A0A917X281"/>
<comment type="similarity">
    <text evidence="1">Belongs to the non-flavoprotein flavin reductase family.</text>
</comment>
<accession>A0A917X281</accession>
<evidence type="ECO:0000259" key="3">
    <source>
        <dbReference type="SMART" id="SM00903"/>
    </source>
</evidence>
<keyword evidence="2" id="KW-0560">Oxidoreductase</keyword>
<sequence length="327" mass="35104">MTETADIRNASGVLEQGDPAVDPRAFRRALGQFATGVTVIATSAGDQVVGLTANSFSAVSLDPPLVLWSIRKKSGRAPAFINNGHFTINVLAEDQMELAGMFGRPHEEQFAEIDWTAGRHGDPLLTGAIAHFECVNEAVLDGGDHHILVGRVERFARYDGAPLLFSQGQYGVSSSHPELALTAASAVAPCAEPAEEPLFMSLLQATDHHMSALFQAHRQQVGVTLPTSRVLNRLFRGPCTREVLEQEAFLGENAVENALSDLADEGQVVEAADGTWALTDKGREVRAALRRSAEAFTTAQLRGIPEADLAAAERVLRTLLDRGHPQG</sequence>
<dbReference type="InterPro" id="IPR012349">
    <property type="entry name" value="Split_barrel_FMN-bd"/>
</dbReference>
<evidence type="ECO:0000256" key="2">
    <source>
        <dbReference type="ARBA" id="ARBA00023002"/>
    </source>
</evidence>
<dbReference type="Proteomes" id="UP000608890">
    <property type="component" value="Unassembled WGS sequence"/>
</dbReference>
<feature type="domain" description="Flavin reductase like" evidence="3">
    <location>
        <begin position="30"/>
        <end position="172"/>
    </location>
</feature>
<dbReference type="GO" id="GO:0010181">
    <property type="term" value="F:FMN binding"/>
    <property type="evidence" value="ECO:0007669"/>
    <property type="project" value="InterPro"/>
</dbReference>
<comment type="caution">
    <text evidence="4">The sequence shown here is derived from an EMBL/GenBank/DDBJ whole genome shotgun (WGS) entry which is preliminary data.</text>
</comment>
<dbReference type="InterPro" id="IPR002563">
    <property type="entry name" value="Flavin_Rdtase-like_dom"/>
</dbReference>
<dbReference type="GO" id="GO:0042602">
    <property type="term" value="F:riboflavin reductase (NADPH) activity"/>
    <property type="evidence" value="ECO:0007669"/>
    <property type="project" value="TreeGrafter"/>
</dbReference>
<evidence type="ECO:0000256" key="1">
    <source>
        <dbReference type="ARBA" id="ARBA00008898"/>
    </source>
</evidence>
<dbReference type="RefSeq" id="WP_189047749.1">
    <property type="nucleotide sequence ID" value="NZ_BMNB01000025.1"/>
</dbReference>
<dbReference type="PANTHER" id="PTHR30466">
    <property type="entry name" value="FLAVIN REDUCTASE"/>
    <property type="match status" value="1"/>
</dbReference>
<reference evidence="4" key="2">
    <citation type="submission" date="2020-09" db="EMBL/GenBank/DDBJ databases">
        <authorList>
            <person name="Sun Q."/>
            <person name="Zhou Y."/>
        </authorList>
    </citation>
    <scope>NUCLEOTIDE SEQUENCE</scope>
    <source>
        <strain evidence="4">CGMCC 4.7312</strain>
    </source>
</reference>
<protein>
    <submittedName>
        <fullName evidence="4">Flavin oxidoreductase</fullName>
    </submittedName>
</protein>
<dbReference type="Gene3D" id="1.10.10.10">
    <property type="entry name" value="Winged helix-like DNA-binding domain superfamily/Winged helix DNA-binding domain"/>
    <property type="match status" value="1"/>
</dbReference>
<dbReference type="Pfam" id="PF01613">
    <property type="entry name" value="Flavin_Reduct"/>
    <property type="match status" value="1"/>
</dbReference>
<dbReference type="Gene3D" id="2.30.110.10">
    <property type="entry name" value="Electron Transport, Fmn-binding Protein, Chain A"/>
    <property type="match status" value="1"/>
</dbReference>
<dbReference type="InterPro" id="IPR036388">
    <property type="entry name" value="WH-like_DNA-bd_sf"/>
</dbReference>
<dbReference type="InterPro" id="IPR050268">
    <property type="entry name" value="NADH-dep_flavin_reductase"/>
</dbReference>
<dbReference type="SMART" id="SM00903">
    <property type="entry name" value="Flavin_Reduct"/>
    <property type="match status" value="1"/>
</dbReference>
<dbReference type="EMBL" id="BMNB01000025">
    <property type="protein sequence ID" value="GGM56102.1"/>
    <property type="molecule type" value="Genomic_DNA"/>
</dbReference>
<keyword evidence="5" id="KW-1185">Reference proteome</keyword>
<evidence type="ECO:0000313" key="4">
    <source>
        <dbReference type="EMBL" id="GGM56102.1"/>
    </source>
</evidence>
<evidence type="ECO:0000313" key="5">
    <source>
        <dbReference type="Proteomes" id="UP000608890"/>
    </source>
</evidence>
<dbReference type="SUPFAM" id="SSF50475">
    <property type="entry name" value="FMN-binding split barrel"/>
    <property type="match status" value="1"/>
</dbReference>
<dbReference type="PANTHER" id="PTHR30466:SF11">
    <property type="entry name" value="FLAVIN-DEPENDENT MONOOXYGENASE, REDUCTASE SUBUNIT HSAB"/>
    <property type="match status" value="1"/>
</dbReference>
<organism evidence="4 5">
    <name type="scientific">Micromonospora sonchi</name>
    <dbReference type="NCBI Taxonomy" id="1763543"/>
    <lineage>
        <taxon>Bacteria</taxon>
        <taxon>Bacillati</taxon>
        <taxon>Actinomycetota</taxon>
        <taxon>Actinomycetes</taxon>
        <taxon>Micromonosporales</taxon>
        <taxon>Micromonosporaceae</taxon>
        <taxon>Micromonospora</taxon>
    </lineage>
</organism>
<dbReference type="SUPFAM" id="SSF46785">
    <property type="entry name" value="Winged helix' DNA-binding domain"/>
    <property type="match status" value="1"/>
</dbReference>
<reference evidence="4" key="1">
    <citation type="journal article" date="2014" name="Int. J. Syst. Evol. Microbiol.">
        <title>Complete genome sequence of Corynebacterium casei LMG S-19264T (=DSM 44701T), isolated from a smear-ripened cheese.</title>
        <authorList>
            <consortium name="US DOE Joint Genome Institute (JGI-PGF)"/>
            <person name="Walter F."/>
            <person name="Albersmeier A."/>
            <person name="Kalinowski J."/>
            <person name="Ruckert C."/>
        </authorList>
    </citation>
    <scope>NUCLEOTIDE SEQUENCE</scope>
    <source>
        <strain evidence="4">CGMCC 4.7312</strain>
    </source>
</reference>
<gene>
    <name evidence="4" type="ORF">GCM10011608_46210</name>
</gene>
<name>A0A917X281_9ACTN</name>
<dbReference type="InterPro" id="IPR036390">
    <property type="entry name" value="WH_DNA-bd_sf"/>
</dbReference>